<dbReference type="Gene3D" id="2.40.50.100">
    <property type="match status" value="1"/>
</dbReference>
<dbReference type="Pfam" id="PF25917">
    <property type="entry name" value="BSH_RND"/>
    <property type="match status" value="1"/>
</dbReference>
<dbReference type="Pfam" id="PF25990">
    <property type="entry name" value="Beta-barrel_YknX"/>
    <property type="match status" value="1"/>
</dbReference>
<evidence type="ECO:0000313" key="6">
    <source>
        <dbReference type="EMBL" id="GHE93322.1"/>
    </source>
</evidence>
<name>A0ABQ3IVM6_9GAMM</name>
<feature type="region of interest" description="Disordered" evidence="2">
    <location>
        <begin position="319"/>
        <end position="341"/>
    </location>
</feature>
<dbReference type="InterPro" id="IPR058625">
    <property type="entry name" value="MdtA-like_BSH"/>
</dbReference>
<dbReference type="Proteomes" id="UP000626370">
    <property type="component" value="Unassembled WGS sequence"/>
</dbReference>
<protein>
    <submittedName>
        <fullName evidence="6">RND transporter</fullName>
    </submittedName>
</protein>
<dbReference type="InterPro" id="IPR006143">
    <property type="entry name" value="RND_pump_MFP"/>
</dbReference>
<evidence type="ECO:0000313" key="7">
    <source>
        <dbReference type="Proteomes" id="UP000626370"/>
    </source>
</evidence>
<comment type="caution">
    <text evidence="6">The sequence shown here is derived from an EMBL/GenBank/DDBJ whole genome shotgun (WGS) entry which is preliminary data.</text>
</comment>
<feature type="domain" description="Multidrug resistance protein MdtA-like barrel-sandwich hybrid" evidence="3">
    <location>
        <begin position="55"/>
        <end position="206"/>
    </location>
</feature>
<dbReference type="PANTHER" id="PTHR30469">
    <property type="entry name" value="MULTIDRUG RESISTANCE PROTEIN MDTA"/>
    <property type="match status" value="1"/>
</dbReference>
<dbReference type="EMBL" id="BNAH01000009">
    <property type="protein sequence ID" value="GHE93322.1"/>
    <property type="molecule type" value="Genomic_DNA"/>
</dbReference>
<evidence type="ECO:0000256" key="2">
    <source>
        <dbReference type="SAM" id="MobiDB-lite"/>
    </source>
</evidence>
<evidence type="ECO:0000259" key="3">
    <source>
        <dbReference type="Pfam" id="PF25917"/>
    </source>
</evidence>
<reference evidence="7" key="1">
    <citation type="journal article" date="2019" name="Int. J. Syst. Evol. Microbiol.">
        <title>The Global Catalogue of Microorganisms (GCM) 10K type strain sequencing project: providing services to taxonomists for standard genome sequencing and annotation.</title>
        <authorList>
            <consortium name="The Broad Institute Genomics Platform"/>
            <consortium name="The Broad Institute Genome Sequencing Center for Infectious Disease"/>
            <person name="Wu L."/>
            <person name="Ma J."/>
        </authorList>
    </citation>
    <scope>NUCLEOTIDE SEQUENCE [LARGE SCALE GENOMIC DNA]</scope>
    <source>
        <strain evidence="7">CGMCC 1.15922</strain>
    </source>
</reference>
<gene>
    <name evidence="6" type="ORF">GCM10011501_23380</name>
</gene>
<organism evidence="6 7">
    <name type="scientific">Thalassotalea profundi</name>
    <dbReference type="NCBI Taxonomy" id="2036687"/>
    <lineage>
        <taxon>Bacteria</taxon>
        <taxon>Pseudomonadati</taxon>
        <taxon>Pseudomonadota</taxon>
        <taxon>Gammaproteobacteria</taxon>
        <taxon>Alteromonadales</taxon>
        <taxon>Colwelliaceae</taxon>
        <taxon>Thalassotalea</taxon>
    </lineage>
</organism>
<proteinExistence type="inferred from homology"/>
<dbReference type="Gene3D" id="2.40.30.170">
    <property type="match status" value="1"/>
</dbReference>
<evidence type="ECO:0000259" key="4">
    <source>
        <dbReference type="Pfam" id="PF25989"/>
    </source>
</evidence>
<dbReference type="InterPro" id="IPR058636">
    <property type="entry name" value="Beta-barrel_YknX"/>
</dbReference>
<feature type="domain" description="YknX-like C-terminal permuted SH3-like" evidence="4">
    <location>
        <begin position="341"/>
        <end position="400"/>
    </location>
</feature>
<dbReference type="InterPro" id="IPR058637">
    <property type="entry name" value="YknX-like_C"/>
</dbReference>
<sequence length="405" mass="44730">MKKALIIIAVVSALVALAYFKKAGKEQAVEVKVEQVQAENIKRSILASGTLVYKEQVQLRSEVIGQVKEMLIEEGDEVVKGQILMRLEPRTFKADVEQQEAYVRLQTIAIERQQKQLENLASQWERKHELYKLAIIGQDAYELIDNEFALAKIDLRSREESLLQAQASLDKAQERLDKTVFRSPIDGIATSVDIKKGETAISGTTNISGSNLITLADPSSILIEVQVDEADIANIEVGQEADIFAVAFPDEALKGTVQNIATSAKRAAGRQGLSFTVKILLDDSAQVAVRPGMSCRAEIFTQTKDKTLAVPSESIVFLKPEDSDKQTEDDDSEDNDKRHVEEQSFVYIVEGEKAKKVEIELGISNDRYQEILSGIKEGDKVITGPARTLSKLKDGSLVKVAKKEA</sequence>
<dbReference type="NCBIfam" id="TIGR01730">
    <property type="entry name" value="RND_mfp"/>
    <property type="match status" value="1"/>
</dbReference>
<keyword evidence="7" id="KW-1185">Reference proteome</keyword>
<dbReference type="Gene3D" id="2.40.420.20">
    <property type="match status" value="1"/>
</dbReference>
<evidence type="ECO:0000259" key="5">
    <source>
        <dbReference type="Pfam" id="PF25990"/>
    </source>
</evidence>
<dbReference type="SUPFAM" id="SSF111369">
    <property type="entry name" value="HlyD-like secretion proteins"/>
    <property type="match status" value="1"/>
</dbReference>
<evidence type="ECO:0000256" key="1">
    <source>
        <dbReference type="ARBA" id="ARBA00009477"/>
    </source>
</evidence>
<comment type="similarity">
    <text evidence="1">Belongs to the membrane fusion protein (MFP) (TC 8.A.1) family.</text>
</comment>
<dbReference type="Pfam" id="PF25989">
    <property type="entry name" value="YknX_C"/>
    <property type="match status" value="1"/>
</dbReference>
<dbReference type="Gene3D" id="1.10.287.470">
    <property type="entry name" value="Helix hairpin bin"/>
    <property type="match status" value="1"/>
</dbReference>
<feature type="domain" description="YknX-like beta-barrel" evidence="5">
    <location>
        <begin position="223"/>
        <end position="299"/>
    </location>
</feature>
<accession>A0ABQ3IVM6</accession>
<dbReference type="PANTHER" id="PTHR30469:SF33">
    <property type="entry name" value="SLR1207 PROTEIN"/>
    <property type="match status" value="1"/>
</dbReference>
<dbReference type="RefSeq" id="WP_189378444.1">
    <property type="nucleotide sequence ID" value="NZ_BNAH01000009.1"/>
</dbReference>